<protein>
    <submittedName>
        <fullName evidence="2">Bifunctional diguanylate cyclase/phosphodiesterase</fullName>
    </submittedName>
</protein>
<dbReference type="EMBL" id="JBHSOG010000044">
    <property type="protein sequence ID" value="MFC5769951.1"/>
    <property type="molecule type" value="Genomic_DNA"/>
</dbReference>
<organism evidence="2 3">
    <name type="scientific">Thauera sinica</name>
    <dbReference type="NCBI Taxonomy" id="2665146"/>
    <lineage>
        <taxon>Bacteria</taxon>
        <taxon>Pseudomonadati</taxon>
        <taxon>Pseudomonadota</taxon>
        <taxon>Betaproteobacteria</taxon>
        <taxon>Rhodocyclales</taxon>
        <taxon>Zoogloeaceae</taxon>
        <taxon>Thauera</taxon>
    </lineage>
</organism>
<comment type="caution">
    <text evidence="2">The sequence shown here is derived from an EMBL/GenBank/DDBJ whole genome shotgun (WGS) entry which is preliminary data.</text>
</comment>
<gene>
    <name evidence="2" type="ORF">ACFPTN_11255</name>
</gene>
<feature type="domain" description="EAL" evidence="1">
    <location>
        <begin position="177"/>
        <end position="430"/>
    </location>
</feature>
<dbReference type="SUPFAM" id="SSF55073">
    <property type="entry name" value="Nucleotide cyclase"/>
    <property type="match status" value="1"/>
</dbReference>
<dbReference type="SUPFAM" id="SSF141868">
    <property type="entry name" value="EAL domain-like"/>
    <property type="match status" value="1"/>
</dbReference>
<proteinExistence type="predicted"/>
<dbReference type="InterPro" id="IPR001633">
    <property type="entry name" value="EAL_dom"/>
</dbReference>
<dbReference type="InterPro" id="IPR029787">
    <property type="entry name" value="Nucleotide_cyclase"/>
</dbReference>
<dbReference type="InterPro" id="IPR043128">
    <property type="entry name" value="Rev_trsase/Diguanyl_cyclase"/>
</dbReference>
<name>A0ABW1ASN5_9RHOO</name>
<evidence type="ECO:0000259" key="1">
    <source>
        <dbReference type="PROSITE" id="PS50883"/>
    </source>
</evidence>
<dbReference type="PANTHER" id="PTHR33121">
    <property type="entry name" value="CYCLIC DI-GMP PHOSPHODIESTERASE PDEF"/>
    <property type="match status" value="1"/>
</dbReference>
<dbReference type="Proteomes" id="UP001595974">
    <property type="component" value="Unassembled WGS sequence"/>
</dbReference>
<evidence type="ECO:0000313" key="2">
    <source>
        <dbReference type="EMBL" id="MFC5769951.1"/>
    </source>
</evidence>
<dbReference type="RefSeq" id="WP_096450357.1">
    <property type="nucleotide sequence ID" value="NZ_JBHSOG010000044.1"/>
</dbReference>
<dbReference type="SMART" id="SM00052">
    <property type="entry name" value="EAL"/>
    <property type="match status" value="1"/>
</dbReference>
<sequence length="434" mass="47823">MHEAGVGEFEPPGALPRLRQALADLARIAGGADPSRCQGLVVFSLVREAALLRLAPEAVARLSMQITDRLRAALRPVDRLYVLDEWEWLILLPHLPSSAPVHLAMLKFRRTFYQPPLAIGGIELGLNAVCGAALSPEHGEDPLHLVQSARIAALAASQNGEWVALYDPCMEQESVAQRSLVTELQHDLADNALALFLQPQVEVATGRCVHAEALLRWQRHGGDWVQPPLIMATIERGGLRHTFNRWLFQTAALTLAQLRDAGVPVDLSINVTANDLLDPEMPDLIAQALTLWHLPPQRLCVEITETVAVEESQEVADVLHRLRSLGVRLAIDDFGTGYAGMSYLQQLPVHEVKVDRRFVMPIAESPRDREILRSITGLARTLGLRIVAEGVETREVMDLLGELGCTSAQGYLHGRALPLHQFIAWWHAHEGGEG</sequence>
<dbReference type="Gene3D" id="3.30.70.270">
    <property type="match status" value="1"/>
</dbReference>
<reference evidence="3" key="1">
    <citation type="journal article" date="2019" name="Int. J. Syst. Evol. Microbiol.">
        <title>The Global Catalogue of Microorganisms (GCM) 10K type strain sequencing project: providing services to taxonomists for standard genome sequencing and annotation.</title>
        <authorList>
            <consortium name="The Broad Institute Genomics Platform"/>
            <consortium name="The Broad Institute Genome Sequencing Center for Infectious Disease"/>
            <person name="Wu L."/>
            <person name="Ma J."/>
        </authorList>
    </citation>
    <scope>NUCLEOTIDE SEQUENCE [LARGE SCALE GENOMIC DNA]</scope>
    <source>
        <strain evidence="3">SHR3</strain>
    </source>
</reference>
<dbReference type="CDD" id="cd01948">
    <property type="entry name" value="EAL"/>
    <property type="match status" value="1"/>
</dbReference>
<accession>A0ABW1ASN5</accession>
<evidence type="ECO:0000313" key="3">
    <source>
        <dbReference type="Proteomes" id="UP001595974"/>
    </source>
</evidence>
<dbReference type="PROSITE" id="PS50883">
    <property type="entry name" value="EAL"/>
    <property type="match status" value="1"/>
</dbReference>
<dbReference type="InterPro" id="IPR035919">
    <property type="entry name" value="EAL_sf"/>
</dbReference>
<keyword evidence="3" id="KW-1185">Reference proteome</keyword>
<dbReference type="Gene3D" id="3.20.20.450">
    <property type="entry name" value="EAL domain"/>
    <property type="match status" value="1"/>
</dbReference>
<dbReference type="InterPro" id="IPR050706">
    <property type="entry name" value="Cyclic-di-GMP_PDE-like"/>
</dbReference>
<dbReference type="PANTHER" id="PTHR33121:SF70">
    <property type="entry name" value="SIGNALING PROTEIN YKOW"/>
    <property type="match status" value="1"/>
</dbReference>
<dbReference type="Pfam" id="PF00563">
    <property type="entry name" value="EAL"/>
    <property type="match status" value="1"/>
</dbReference>